<organism evidence="3 4">
    <name type="scientific">Triparma verrucosa</name>
    <dbReference type="NCBI Taxonomy" id="1606542"/>
    <lineage>
        <taxon>Eukaryota</taxon>
        <taxon>Sar</taxon>
        <taxon>Stramenopiles</taxon>
        <taxon>Ochrophyta</taxon>
        <taxon>Bolidophyceae</taxon>
        <taxon>Parmales</taxon>
        <taxon>Triparmaceae</taxon>
        <taxon>Triparma</taxon>
    </lineage>
</organism>
<sequence>MSSPVPSPVPPKFPSPATNRPISPRASDTLTSQWRSAVDPVTSRTYYYDYNTKAVTWKKPLELRTVDEIDEELSALKDKVLVRDAKLAERDKEVAFLTERIEERDTDDYSQVDFDKCLERTSPQIKPAPQASVKATQRGSVDKETWFTPTFDISTESLLTPSQMTQTSPARSVNRRNAVMPPTANSPEDTNLQAQYDTLSAASAALVAFIVTTLLALLKTLSDDLNADGFHLKQVFFVWCWISISFTVQDMIIKRSINSVYGWLRNDIDSILTTDTSSTNVLLTQKLSAMETELGLLRTEMGLRRSD</sequence>
<dbReference type="EMBL" id="BRXX01000054">
    <property type="protein sequence ID" value="GMH85938.1"/>
    <property type="molecule type" value="Genomic_DNA"/>
</dbReference>
<reference evidence="4" key="1">
    <citation type="journal article" date="2023" name="Commun. Biol.">
        <title>Genome analysis of Parmales, the sister group of diatoms, reveals the evolutionary specialization of diatoms from phago-mixotrophs to photoautotrophs.</title>
        <authorList>
            <person name="Ban H."/>
            <person name="Sato S."/>
            <person name="Yoshikawa S."/>
            <person name="Yamada K."/>
            <person name="Nakamura Y."/>
            <person name="Ichinomiya M."/>
            <person name="Sato N."/>
            <person name="Blanc-Mathieu R."/>
            <person name="Endo H."/>
            <person name="Kuwata A."/>
            <person name="Ogata H."/>
        </authorList>
    </citation>
    <scope>NUCLEOTIDE SEQUENCE [LARGE SCALE GENOMIC DNA]</scope>
    <source>
        <strain evidence="4">NIES 3699</strain>
    </source>
</reference>
<proteinExistence type="predicted"/>
<gene>
    <name evidence="3" type="ORF">TrVE_jg2670</name>
</gene>
<evidence type="ECO:0000313" key="4">
    <source>
        <dbReference type="Proteomes" id="UP001165160"/>
    </source>
</evidence>
<feature type="region of interest" description="Disordered" evidence="1">
    <location>
        <begin position="1"/>
        <end position="32"/>
    </location>
</feature>
<dbReference type="SUPFAM" id="SSF51045">
    <property type="entry name" value="WW domain"/>
    <property type="match status" value="1"/>
</dbReference>
<dbReference type="InterPro" id="IPR036020">
    <property type="entry name" value="WW_dom_sf"/>
</dbReference>
<keyword evidence="4" id="KW-1185">Reference proteome</keyword>
<feature type="compositionally biased region" description="Polar residues" evidence="1">
    <location>
        <begin position="17"/>
        <end position="32"/>
    </location>
</feature>
<feature type="domain" description="WW" evidence="2">
    <location>
        <begin position="28"/>
        <end position="62"/>
    </location>
</feature>
<name>A0A9W7ENR0_9STRA</name>
<dbReference type="Gene3D" id="2.20.70.10">
    <property type="match status" value="1"/>
</dbReference>
<protein>
    <recommendedName>
        <fullName evidence="2">WW domain-containing protein</fullName>
    </recommendedName>
</protein>
<comment type="caution">
    <text evidence="3">The sequence shown here is derived from an EMBL/GenBank/DDBJ whole genome shotgun (WGS) entry which is preliminary data.</text>
</comment>
<evidence type="ECO:0000256" key="1">
    <source>
        <dbReference type="SAM" id="MobiDB-lite"/>
    </source>
</evidence>
<feature type="compositionally biased region" description="Pro residues" evidence="1">
    <location>
        <begin position="1"/>
        <end position="14"/>
    </location>
</feature>
<evidence type="ECO:0000259" key="2">
    <source>
        <dbReference type="PROSITE" id="PS50020"/>
    </source>
</evidence>
<dbReference type="SMART" id="SM00456">
    <property type="entry name" value="WW"/>
    <property type="match status" value="1"/>
</dbReference>
<evidence type="ECO:0000313" key="3">
    <source>
        <dbReference type="EMBL" id="GMH85938.1"/>
    </source>
</evidence>
<dbReference type="InterPro" id="IPR001202">
    <property type="entry name" value="WW_dom"/>
</dbReference>
<dbReference type="Pfam" id="PF00397">
    <property type="entry name" value="WW"/>
    <property type="match status" value="1"/>
</dbReference>
<accession>A0A9W7ENR0</accession>
<dbReference type="Proteomes" id="UP001165160">
    <property type="component" value="Unassembled WGS sequence"/>
</dbReference>
<dbReference type="PROSITE" id="PS50020">
    <property type="entry name" value="WW_DOMAIN_2"/>
    <property type="match status" value="1"/>
</dbReference>
<dbReference type="AlphaFoldDB" id="A0A9W7ENR0"/>